<keyword evidence="3" id="KW-1185">Reference proteome</keyword>
<dbReference type="InterPro" id="IPR043502">
    <property type="entry name" value="DNA/RNA_pol_sf"/>
</dbReference>
<protein>
    <recommendedName>
        <fullName evidence="1">Reverse transcriptase Ty1/copia-type domain-containing protein</fullName>
    </recommendedName>
</protein>
<accession>A0A392PH59</accession>
<dbReference type="Pfam" id="PF07727">
    <property type="entry name" value="RVT_2"/>
    <property type="match status" value="1"/>
</dbReference>
<reference evidence="2 3" key="1">
    <citation type="journal article" date="2018" name="Front. Plant Sci.">
        <title>Red Clover (Trifolium pratense) and Zigzag Clover (T. medium) - A Picture of Genomic Similarities and Differences.</title>
        <authorList>
            <person name="Dluhosova J."/>
            <person name="Istvanek J."/>
            <person name="Nedelnik J."/>
            <person name="Repkova J."/>
        </authorList>
    </citation>
    <scope>NUCLEOTIDE SEQUENCE [LARGE SCALE GENOMIC DNA]</scope>
    <source>
        <strain evidence="3">cv. 10/8</strain>
        <tissue evidence="2">Leaf</tissue>
    </source>
</reference>
<name>A0A392PH59_9FABA</name>
<dbReference type="AlphaFoldDB" id="A0A392PH59"/>
<dbReference type="SUPFAM" id="SSF56672">
    <property type="entry name" value="DNA/RNA polymerases"/>
    <property type="match status" value="1"/>
</dbReference>
<feature type="domain" description="Reverse transcriptase Ty1/copia-type" evidence="1">
    <location>
        <begin position="11"/>
        <end position="134"/>
    </location>
</feature>
<dbReference type="Proteomes" id="UP000265520">
    <property type="component" value="Unassembled WGS sequence"/>
</dbReference>
<proteinExistence type="predicted"/>
<evidence type="ECO:0000259" key="1">
    <source>
        <dbReference type="Pfam" id="PF07727"/>
    </source>
</evidence>
<organism evidence="2 3">
    <name type="scientific">Trifolium medium</name>
    <dbReference type="NCBI Taxonomy" id="97028"/>
    <lineage>
        <taxon>Eukaryota</taxon>
        <taxon>Viridiplantae</taxon>
        <taxon>Streptophyta</taxon>
        <taxon>Embryophyta</taxon>
        <taxon>Tracheophyta</taxon>
        <taxon>Spermatophyta</taxon>
        <taxon>Magnoliopsida</taxon>
        <taxon>eudicotyledons</taxon>
        <taxon>Gunneridae</taxon>
        <taxon>Pentapetalae</taxon>
        <taxon>rosids</taxon>
        <taxon>fabids</taxon>
        <taxon>Fabales</taxon>
        <taxon>Fabaceae</taxon>
        <taxon>Papilionoideae</taxon>
        <taxon>50 kb inversion clade</taxon>
        <taxon>NPAAA clade</taxon>
        <taxon>Hologalegina</taxon>
        <taxon>IRL clade</taxon>
        <taxon>Trifolieae</taxon>
        <taxon>Trifolium</taxon>
    </lineage>
</organism>
<dbReference type="EMBL" id="LXQA010078339">
    <property type="protein sequence ID" value="MCI10977.1"/>
    <property type="molecule type" value="Genomic_DNA"/>
</dbReference>
<comment type="caution">
    <text evidence="2">The sequence shown here is derived from an EMBL/GenBank/DDBJ whole genome shotgun (WGS) entry which is preliminary data.</text>
</comment>
<evidence type="ECO:0000313" key="3">
    <source>
        <dbReference type="Proteomes" id="UP000265520"/>
    </source>
</evidence>
<evidence type="ECO:0000313" key="2">
    <source>
        <dbReference type="EMBL" id="MCI10977.1"/>
    </source>
</evidence>
<sequence>MVDEMAVLHSNSTWDLVPLPDGKITVGCRWVYTVKVGSDGKIDRLKARLVAKGYTQIFGLDYGDTFSPVAKIAFVRLFLAIAVIHHWPLHQLDTKNAFLHGELQEEVYMAQPPGFTVSGASNLVCRLHRSLYGL</sequence>
<dbReference type="InterPro" id="IPR013103">
    <property type="entry name" value="RVT_2"/>
</dbReference>